<dbReference type="Proteomes" id="UP001175271">
    <property type="component" value="Unassembled WGS sequence"/>
</dbReference>
<dbReference type="InterPro" id="IPR020846">
    <property type="entry name" value="MFS_dom"/>
</dbReference>
<dbReference type="Pfam" id="PF07690">
    <property type="entry name" value="MFS_1"/>
    <property type="match status" value="2"/>
</dbReference>
<keyword evidence="2" id="KW-0813">Transport</keyword>
<feature type="transmembrane region" description="Helical" evidence="6">
    <location>
        <begin position="79"/>
        <end position="97"/>
    </location>
</feature>
<evidence type="ECO:0000313" key="8">
    <source>
        <dbReference type="EMBL" id="KAK0408404.1"/>
    </source>
</evidence>
<evidence type="ECO:0000256" key="1">
    <source>
        <dbReference type="ARBA" id="ARBA00004127"/>
    </source>
</evidence>
<feature type="transmembrane region" description="Helical" evidence="6">
    <location>
        <begin position="435"/>
        <end position="455"/>
    </location>
</feature>
<keyword evidence="3 6" id="KW-0812">Transmembrane</keyword>
<dbReference type="Gene3D" id="1.20.1250.20">
    <property type="entry name" value="MFS general substrate transporter like domains"/>
    <property type="match status" value="1"/>
</dbReference>
<dbReference type="InterPro" id="IPR036259">
    <property type="entry name" value="MFS_trans_sf"/>
</dbReference>
<dbReference type="AlphaFoldDB" id="A0AA39HN64"/>
<dbReference type="InterPro" id="IPR051068">
    <property type="entry name" value="MFS_Domain-Containing_Protein"/>
</dbReference>
<feature type="transmembrane region" description="Helical" evidence="6">
    <location>
        <begin position="248"/>
        <end position="267"/>
    </location>
</feature>
<evidence type="ECO:0000313" key="9">
    <source>
        <dbReference type="Proteomes" id="UP001175271"/>
    </source>
</evidence>
<keyword evidence="9" id="KW-1185">Reference proteome</keyword>
<protein>
    <recommendedName>
        <fullName evidence="7">Major facilitator superfamily (MFS) profile domain-containing protein</fullName>
    </recommendedName>
</protein>
<feature type="transmembrane region" description="Helical" evidence="6">
    <location>
        <begin position="273"/>
        <end position="295"/>
    </location>
</feature>
<feature type="transmembrane region" description="Helical" evidence="6">
    <location>
        <begin position="12"/>
        <end position="38"/>
    </location>
</feature>
<comment type="subcellular location">
    <subcellularLocation>
        <location evidence="1">Endomembrane system</location>
        <topology evidence="1">Multi-pass membrane protein</topology>
    </subcellularLocation>
</comment>
<proteinExistence type="predicted"/>
<feature type="transmembrane region" description="Helical" evidence="6">
    <location>
        <begin position="368"/>
        <end position="388"/>
    </location>
</feature>
<reference evidence="8" key="1">
    <citation type="submission" date="2023-06" db="EMBL/GenBank/DDBJ databases">
        <title>Genomic analysis of the entomopathogenic nematode Steinernema hermaphroditum.</title>
        <authorList>
            <person name="Schwarz E.M."/>
            <person name="Heppert J.K."/>
            <person name="Baniya A."/>
            <person name="Schwartz H.T."/>
            <person name="Tan C.-H."/>
            <person name="Antoshechkin I."/>
            <person name="Sternberg P.W."/>
            <person name="Goodrich-Blair H."/>
            <person name="Dillman A.R."/>
        </authorList>
    </citation>
    <scope>NUCLEOTIDE SEQUENCE</scope>
    <source>
        <strain evidence="8">PS9179</strain>
        <tissue evidence="8">Whole animal</tissue>
    </source>
</reference>
<organism evidence="8 9">
    <name type="scientific">Steinernema hermaphroditum</name>
    <dbReference type="NCBI Taxonomy" id="289476"/>
    <lineage>
        <taxon>Eukaryota</taxon>
        <taxon>Metazoa</taxon>
        <taxon>Ecdysozoa</taxon>
        <taxon>Nematoda</taxon>
        <taxon>Chromadorea</taxon>
        <taxon>Rhabditida</taxon>
        <taxon>Tylenchina</taxon>
        <taxon>Panagrolaimomorpha</taxon>
        <taxon>Strongyloidoidea</taxon>
        <taxon>Steinernematidae</taxon>
        <taxon>Steinernema</taxon>
    </lineage>
</organism>
<evidence type="ECO:0000256" key="5">
    <source>
        <dbReference type="ARBA" id="ARBA00023136"/>
    </source>
</evidence>
<dbReference type="SUPFAM" id="SSF103473">
    <property type="entry name" value="MFS general substrate transporter"/>
    <property type="match status" value="1"/>
</dbReference>
<dbReference type="GO" id="GO:0012505">
    <property type="term" value="C:endomembrane system"/>
    <property type="evidence" value="ECO:0007669"/>
    <property type="project" value="UniProtKB-SubCell"/>
</dbReference>
<dbReference type="CDD" id="cd17326">
    <property type="entry name" value="MFS_MFSD8"/>
    <property type="match status" value="1"/>
</dbReference>
<dbReference type="PANTHER" id="PTHR23510">
    <property type="entry name" value="INNER MEMBRANE TRANSPORT PROTEIN YAJR"/>
    <property type="match status" value="1"/>
</dbReference>
<evidence type="ECO:0000259" key="7">
    <source>
        <dbReference type="PROSITE" id="PS50850"/>
    </source>
</evidence>
<feature type="transmembrane region" description="Helical" evidence="6">
    <location>
        <begin position="182"/>
        <end position="207"/>
    </location>
</feature>
<feature type="domain" description="Major facilitator superfamily (MFS) profile" evidence="7">
    <location>
        <begin position="13"/>
        <end position="459"/>
    </location>
</feature>
<feature type="transmembrane region" description="Helical" evidence="6">
    <location>
        <begin position="109"/>
        <end position="132"/>
    </location>
</feature>
<comment type="caution">
    <text evidence="8">The sequence shown here is derived from an EMBL/GenBank/DDBJ whole genome shotgun (WGS) entry which is preliminary data.</text>
</comment>
<evidence type="ECO:0000256" key="4">
    <source>
        <dbReference type="ARBA" id="ARBA00022989"/>
    </source>
</evidence>
<evidence type="ECO:0000256" key="2">
    <source>
        <dbReference type="ARBA" id="ARBA00022448"/>
    </source>
</evidence>
<dbReference type="GO" id="GO:0005765">
    <property type="term" value="C:lysosomal membrane"/>
    <property type="evidence" value="ECO:0007669"/>
    <property type="project" value="TreeGrafter"/>
</dbReference>
<accession>A0AA39HN64</accession>
<dbReference type="EMBL" id="JAUCMV010000003">
    <property type="protein sequence ID" value="KAK0408404.1"/>
    <property type="molecule type" value="Genomic_DNA"/>
</dbReference>
<dbReference type="PROSITE" id="PS50850">
    <property type="entry name" value="MFS"/>
    <property type="match status" value="1"/>
</dbReference>
<gene>
    <name evidence="8" type="ORF">QR680_003935</name>
</gene>
<dbReference type="GO" id="GO:0022857">
    <property type="term" value="F:transmembrane transporter activity"/>
    <property type="evidence" value="ECO:0007669"/>
    <property type="project" value="InterPro"/>
</dbReference>
<feature type="transmembrane region" description="Helical" evidence="6">
    <location>
        <begin position="307"/>
        <end position="326"/>
    </location>
</feature>
<feature type="transmembrane region" description="Helical" evidence="6">
    <location>
        <begin position="50"/>
        <end position="72"/>
    </location>
</feature>
<sequence>MTNEPMPETDWRSIYIASFIAFCAAVQFGLYFASLWPYLQTIDNEVTEQFLGFIVAAYSIATCIAAPIFGFWSNKIRQVALPMTTGILSMFTGNLIYLSCELLPSHRRYALFVGRFLTGIGSANIPLLRAYASTACNPEDRPRAMSFLTGGITLGLVIGPAIQGLFTSIGYPGFVIFPNFSISMYTASAYGACVMNALSLICLKYFFVEKYSGIHKENVQETEDTVKVPKFDRIAAFICNFTRFAQQFIFTNIEFISSPYAMAMFAFTRHDTVQYGSIAQTGMGLMGVVIFAAFILCKLNKRVKYRIGTIVAFVSMLIFHLLTYPWPFLSGQLQIYSEKGMLNSSDEQVGCNIDHIQWCESTSPVNPWLYYISFVIFFGLGYPVIDLCNNTVYGRVLGPRRQGFMQGILQVSSGIARIVGPLSIGVIYSTYGPKLIWIVEIVVIVVTILLWIVFYRRLVTLQVVSVKEASALISKGSEKCEIMLENEESRDGA</sequence>
<dbReference type="PANTHER" id="PTHR23510:SF3">
    <property type="entry name" value="MAJOR FACILITATOR SUPERFAMILY DOMAIN-CONTAINING PROTEIN 8"/>
    <property type="match status" value="1"/>
</dbReference>
<feature type="transmembrane region" description="Helical" evidence="6">
    <location>
        <begin position="144"/>
        <end position="162"/>
    </location>
</feature>
<evidence type="ECO:0000256" key="6">
    <source>
        <dbReference type="SAM" id="Phobius"/>
    </source>
</evidence>
<name>A0AA39HN64_9BILA</name>
<keyword evidence="4 6" id="KW-1133">Transmembrane helix</keyword>
<keyword evidence="5 6" id="KW-0472">Membrane</keyword>
<evidence type="ECO:0000256" key="3">
    <source>
        <dbReference type="ARBA" id="ARBA00022692"/>
    </source>
</evidence>
<feature type="transmembrane region" description="Helical" evidence="6">
    <location>
        <begin position="408"/>
        <end position="429"/>
    </location>
</feature>
<dbReference type="InterPro" id="IPR011701">
    <property type="entry name" value="MFS"/>
</dbReference>